<dbReference type="SUPFAM" id="SSF69322">
    <property type="entry name" value="Tricorn protease domain 2"/>
    <property type="match status" value="1"/>
</dbReference>
<dbReference type="OrthoDB" id="3058345at2759"/>
<dbReference type="EMBL" id="KZ293670">
    <property type="protein sequence ID" value="PBK88958.1"/>
    <property type="molecule type" value="Genomic_DNA"/>
</dbReference>
<accession>A0A2H3DDL8</accession>
<evidence type="ECO:0000259" key="2">
    <source>
        <dbReference type="Pfam" id="PF24883"/>
    </source>
</evidence>
<dbReference type="Pfam" id="PF24883">
    <property type="entry name" value="NPHP3_N"/>
    <property type="match status" value="1"/>
</dbReference>
<organism evidence="3 4">
    <name type="scientific">Armillaria gallica</name>
    <name type="common">Bulbous honey fungus</name>
    <name type="synonym">Armillaria bulbosa</name>
    <dbReference type="NCBI Taxonomy" id="47427"/>
    <lineage>
        <taxon>Eukaryota</taxon>
        <taxon>Fungi</taxon>
        <taxon>Dikarya</taxon>
        <taxon>Basidiomycota</taxon>
        <taxon>Agaricomycotina</taxon>
        <taxon>Agaricomycetes</taxon>
        <taxon>Agaricomycetidae</taxon>
        <taxon>Agaricales</taxon>
        <taxon>Marasmiineae</taxon>
        <taxon>Physalacriaceae</taxon>
        <taxon>Armillaria</taxon>
    </lineage>
</organism>
<evidence type="ECO:0000256" key="1">
    <source>
        <dbReference type="ARBA" id="ARBA00022737"/>
    </source>
</evidence>
<keyword evidence="1" id="KW-0677">Repeat</keyword>
<dbReference type="Proteomes" id="UP000217790">
    <property type="component" value="Unassembled WGS sequence"/>
</dbReference>
<dbReference type="PANTHER" id="PTHR10039">
    <property type="entry name" value="AMELOGENIN"/>
    <property type="match status" value="1"/>
</dbReference>
<name>A0A2H3DDL8_ARMGA</name>
<dbReference type="InParanoid" id="A0A2H3DDL8"/>
<dbReference type="Gene3D" id="3.40.50.300">
    <property type="entry name" value="P-loop containing nucleotide triphosphate hydrolases"/>
    <property type="match status" value="1"/>
</dbReference>
<dbReference type="InterPro" id="IPR056884">
    <property type="entry name" value="NPHP3-like_N"/>
</dbReference>
<dbReference type="STRING" id="47427.A0A2H3DDL8"/>
<dbReference type="OMA" id="ARNICHI"/>
<keyword evidence="4" id="KW-1185">Reference proteome</keyword>
<reference evidence="4" key="1">
    <citation type="journal article" date="2017" name="Nat. Ecol. Evol.">
        <title>Genome expansion and lineage-specific genetic innovations in the forest pathogenic fungi Armillaria.</title>
        <authorList>
            <person name="Sipos G."/>
            <person name="Prasanna A.N."/>
            <person name="Walter M.C."/>
            <person name="O'Connor E."/>
            <person name="Balint B."/>
            <person name="Krizsan K."/>
            <person name="Kiss B."/>
            <person name="Hess J."/>
            <person name="Varga T."/>
            <person name="Slot J."/>
            <person name="Riley R."/>
            <person name="Boka B."/>
            <person name="Rigling D."/>
            <person name="Barry K."/>
            <person name="Lee J."/>
            <person name="Mihaltcheva S."/>
            <person name="LaButti K."/>
            <person name="Lipzen A."/>
            <person name="Waldron R."/>
            <person name="Moloney N.M."/>
            <person name="Sperisen C."/>
            <person name="Kredics L."/>
            <person name="Vagvoelgyi C."/>
            <person name="Patrignani A."/>
            <person name="Fitzpatrick D."/>
            <person name="Nagy I."/>
            <person name="Doyle S."/>
            <person name="Anderson J.B."/>
            <person name="Grigoriev I.V."/>
            <person name="Gueldener U."/>
            <person name="Muensterkoetter M."/>
            <person name="Nagy L.G."/>
        </authorList>
    </citation>
    <scope>NUCLEOTIDE SEQUENCE [LARGE SCALE GENOMIC DNA]</scope>
    <source>
        <strain evidence="4">Ar21-2</strain>
    </source>
</reference>
<protein>
    <recommendedName>
        <fullName evidence="2">Nephrocystin 3-like N-terminal domain-containing protein</fullName>
    </recommendedName>
</protein>
<dbReference type="SUPFAM" id="SSF52540">
    <property type="entry name" value="P-loop containing nucleoside triphosphate hydrolases"/>
    <property type="match status" value="1"/>
</dbReference>
<gene>
    <name evidence="3" type="ORF">ARMGADRAFT_347222</name>
</gene>
<evidence type="ECO:0000313" key="3">
    <source>
        <dbReference type="EMBL" id="PBK88958.1"/>
    </source>
</evidence>
<dbReference type="AlphaFoldDB" id="A0A2H3DDL8"/>
<dbReference type="InterPro" id="IPR027417">
    <property type="entry name" value="P-loop_NTPase"/>
</dbReference>
<dbReference type="PANTHER" id="PTHR10039:SF17">
    <property type="entry name" value="FUNGAL STAND N-TERMINAL GOODBYE DOMAIN-CONTAINING PROTEIN-RELATED"/>
    <property type="match status" value="1"/>
</dbReference>
<evidence type="ECO:0000313" key="4">
    <source>
        <dbReference type="Proteomes" id="UP000217790"/>
    </source>
</evidence>
<sequence>MLSTYEQASQDELWNEQDHLQSVYDSLFKHTIECSIFIKGYMQRGAGRMFTMNLMDKAKEFQEGFEDLQDQLLPGITKETLFVTPELREEIEDTSMQELLRDLCPPTVLKAKSKCMEGTRTEIINDLMSWITQCSGGVLWCNGIAGTGKSSIVGTLHELLTLHASKRNRLAAFIRYDRTEYQNTSHLITSIAYSLGLFDNRISGAISQVLQKNQSVLGFPESSAKEQFRILIQDPLKSLPELANEGCLVVLIDGLDECKVCEEILTVISGGFGPDLPFMRLLVFSRPVDFISKAFNASNTNVTSLILDTTSEYVNRDIRCFIDTKLATLYVDNEDFYRQCEQMEAVDKLAQLAGGLFIWATTVCGFIFDLQSGNRLNIVLRQNALTNTIQSLMTLYQTILNTIVSELQSDKVSKGRDIVMDILGAIMVARTPQGMTADLLDALVLTNNDLSAQHILNKLGSVVKISGIENHGFIQLNHNSFNDFLQDQEQSGDKWYIDIGIHEKKLAKRCLSALTTFLASWMLQDKDYTDITKKACHDMIPYHILNYAIIGPLWHIRCFDASDFAEISSLFGDQLSSWLQVVSIAGKECSMLNELTEVLYWVNHSTSNIDHSFRLLIYHACQHAEQELISRMWNKPPIQPCTAQVHWDNILTYSSTVIPEIAGREMFSVSADSQILVATTKISTTLTLFTSWNISTGIKSDTKPLSSFFDSEEFLKDSQYDVLGCLITRSGVVDYSSMIKSHSQSNWKIIHRFSVNALADESMSAYISIYDIQTLHCYHYIFKGLKTYKLLLYATGVVIIDPQTNAFMRISVNSADRHIPSIWTKIGEENVSEYCSSGESNTSSQYSFLLSELDYLPSNVWSGASSVQVWEYFSKPQLCHQRQQKNQFVVSNDGLTLAHFAYSRERDLSKNVKQISKPKTTGFQLRCWSTTTGAIFSTSRMGMHKCETAPFKGISTNGTKFLILATKFPDLYLHIISCDNDNTKDDMISLQKRSIHSMAFFPDDRHFAYVTNEEMIIRDVQEKRDIFCHRFLYDTMHNCDDRPLAVVITPNGKTLITVHPSIIRTWCISAF</sequence>
<feature type="domain" description="Nephrocystin 3-like N-terminal" evidence="2">
    <location>
        <begin position="127"/>
        <end position="286"/>
    </location>
</feature>
<proteinExistence type="predicted"/>